<evidence type="ECO:0000259" key="2">
    <source>
        <dbReference type="PROSITE" id="PS50846"/>
    </source>
</evidence>
<dbReference type="InterPro" id="IPR036163">
    <property type="entry name" value="HMA_dom_sf"/>
</dbReference>
<dbReference type="InterPro" id="IPR006121">
    <property type="entry name" value="HMA_dom"/>
</dbReference>
<dbReference type="Proteomes" id="UP000474777">
    <property type="component" value="Unassembled WGS sequence"/>
</dbReference>
<reference evidence="3 4" key="1">
    <citation type="submission" date="2020-02" db="EMBL/GenBank/DDBJ databases">
        <authorList>
            <person name="Kim M.K."/>
        </authorList>
    </citation>
    <scope>NUCLEOTIDE SEQUENCE [LARGE SCALE GENOMIC DNA]</scope>
    <source>
        <strain evidence="3 4">BT327</strain>
    </source>
</reference>
<evidence type="ECO:0000313" key="4">
    <source>
        <dbReference type="Proteomes" id="UP000474777"/>
    </source>
</evidence>
<feature type="chain" id="PRO_5025618408" evidence="1">
    <location>
        <begin position="24"/>
        <end position="116"/>
    </location>
</feature>
<dbReference type="RefSeq" id="WP_163913601.1">
    <property type="nucleotide sequence ID" value="NZ_JAAGWD010000002.1"/>
</dbReference>
<evidence type="ECO:0000313" key="3">
    <source>
        <dbReference type="EMBL" id="NEM97341.1"/>
    </source>
</evidence>
<dbReference type="Pfam" id="PF00403">
    <property type="entry name" value="HMA"/>
    <property type="match status" value="1"/>
</dbReference>
<dbReference type="EMBL" id="JAAGWD010000002">
    <property type="protein sequence ID" value="NEM97341.1"/>
    <property type="molecule type" value="Genomic_DNA"/>
</dbReference>
<dbReference type="PROSITE" id="PS50846">
    <property type="entry name" value="HMA_2"/>
    <property type="match status" value="1"/>
</dbReference>
<gene>
    <name evidence="3" type="ORF">GXP69_06515</name>
</gene>
<dbReference type="AlphaFoldDB" id="A0A6B3LV21"/>
<name>A0A6B3LV21_9BACT</name>
<dbReference type="SUPFAM" id="SSF55008">
    <property type="entry name" value="HMA, heavy metal-associated domain"/>
    <property type="match status" value="1"/>
</dbReference>
<feature type="domain" description="HMA" evidence="2">
    <location>
        <begin position="28"/>
        <end position="94"/>
    </location>
</feature>
<evidence type="ECO:0000256" key="1">
    <source>
        <dbReference type="SAM" id="SignalP"/>
    </source>
</evidence>
<dbReference type="Gene3D" id="3.30.70.100">
    <property type="match status" value="1"/>
</dbReference>
<proteinExistence type="predicted"/>
<dbReference type="CDD" id="cd00371">
    <property type="entry name" value="HMA"/>
    <property type="match status" value="1"/>
</dbReference>
<keyword evidence="4" id="KW-1185">Reference proteome</keyword>
<accession>A0A6B3LV21</accession>
<sequence length="116" mass="12687">MNKLKVLLLSMVLALVSIVATQAQNNNQQTIKIKTSAVCDMCKTTLEKAMAYEKGVKSSSLDVDSKMLTVTFDARKTDANKIKKAVTAVGYDADELPAQDRAYNKLDDCCKKGAHQ</sequence>
<feature type="signal peptide" evidence="1">
    <location>
        <begin position="1"/>
        <end position="23"/>
    </location>
</feature>
<protein>
    <submittedName>
        <fullName evidence="3">MerP protein</fullName>
    </submittedName>
</protein>
<comment type="caution">
    <text evidence="3">The sequence shown here is derived from an EMBL/GenBank/DDBJ whole genome shotgun (WGS) entry which is preliminary data.</text>
</comment>
<dbReference type="GO" id="GO:0046872">
    <property type="term" value="F:metal ion binding"/>
    <property type="evidence" value="ECO:0007669"/>
    <property type="project" value="InterPro"/>
</dbReference>
<organism evidence="3 4">
    <name type="scientific">Pontibacter burrus</name>
    <dbReference type="NCBI Taxonomy" id="2704466"/>
    <lineage>
        <taxon>Bacteria</taxon>
        <taxon>Pseudomonadati</taxon>
        <taxon>Bacteroidota</taxon>
        <taxon>Cytophagia</taxon>
        <taxon>Cytophagales</taxon>
        <taxon>Hymenobacteraceae</taxon>
        <taxon>Pontibacter</taxon>
    </lineage>
</organism>
<keyword evidence="1" id="KW-0732">Signal</keyword>